<evidence type="ECO:0000259" key="9">
    <source>
        <dbReference type="PROSITE" id="PS51978"/>
    </source>
</evidence>
<dbReference type="EMBL" id="GCES01081083">
    <property type="protein sequence ID" value="JAR05240.1"/>
    <property type="molecule type" value="Transcribed_RNA"/>
</dbReference>
<keyword evidence="5 6" id="KW-0539">Nucleus</keyword>
<evidence type="ECO:0000256" key="2">
    <source>
        <dbReference type="ARBA" id="ARBA00007601"/>
    </source>
</evidence>
<dbReference type="InterPro" id="IPR009057">
    <property type="entry name" value="Homeodomain-like_sf"/>
</dbReference>
<feature type="compositionally biased region" description="Basic and acidic residues" evidence="7">
    <location>
        <begin position="331"/>
        <end position="340"/>
    </location>
</feature>
<dbReference type="SMART" id="SM00389">
    <property type="entry name" value="HOX"/>
    <property type="match status" value="1"/>
</dbReference>
<dbReference type="EMBL" id="GCES01021272">
    <property type="protein sequence ID" value="JAR65051.1"/>
    <property type="molecule type" value="Transcribed_RNA"/>
</dbReference>
<protein>
    <submittedName>
        <fullName evidence="11">Pre-B-cell leukemia transcription factor 2</fullName>
    </submittedName>
</protein>
<dbReference type="InterPro" id="IPR008422">
    <property type="entry name" value="KN_HD"/>
</dbReference>
<dbReference type="GO" id="GO:0000981">
    <property type="term" value="F:DNA-binding transcription factor activity, RNA polymerase II-specific"/>
    <property type="evidence" value="ECO:0007669"/>
    <property type="project" value="InterPro"/>
</dbReference>
<evidence type="ECO:0000313" key="10">
    <source>
        <dbReference type="EMBL" id="JAR05241.1"/>
    </source>
</evidence>
<evidence type="ECO:0000256" key="7">
    <source>
        <dbReference type="SAM" id="MobiDB-lite"/>
    </source>
</evidence>
<evidence type="ECO:0000256" key="4">
    <source>
        <dbReference type="ARBA" id="ARBA00023155"/>
    </source>
</evidence>
<dbReference type="InterPro" id="IPR017970">
    <property type="entry name" value="Homeobox_CS"/>
</dbReference>
<accession>A0A146UJD2</accession>
<comment type="similarity">
    <text evidence="2">Belongs to the TALE/PBX homeobox family.</text>
</comment>
<dbReference type="AlphaFoldDB" id="A0A146UJD2"/>
<dbReference type="Gene3D" id="1.10.10.60">
    <property type="entry name" value="Homeodomain-like"/>
    <property type="match status" value="1"/>
</dbReference>
<dbReference type="InterPro" id="IPR001356">
    <property type="entry name" value="HD"/>
</dbReference>
<evidence type="ECO:0000313" key="11">
    <source>
        <dbReference type="EMBL" id="JAR65051.1"/>
    </source>
</evidence>
<evidence type="ECO:0000256" key="1">
    <source>
        <dbReference type="ARBA" id="ARBA00004123"/>
    </source>
</evidence>
<dbReference type="Pfam" id="PF05920">
    <property type="entry name" value="Homeobox_KN"/>
    <property type="match status" value="1"/>
</dbReference>
<keyword evidence="4 6" id="KW-0371">Homeobox</keyword>
<dbReference type="PANTHER" id="PTHR11850">
    <property type="entry name" value="HOMEOBOX PROTEIN TRANSCRIPTION FACTORS"/>
    <property type="match status" value="1"/>
</dbReference>
<dbReference type="Pfam" id="PF03792">
    <property type="entry name" value="PBC"/>
    <property type="match status" value="1"/>
</dbReference>
<dbReference type="InterPro" id="IPR050224">
    <property type="entry name" value="TALE_homeobox"/>
</dbReference>
<evidence type="ECO:0000259" key="8">
    <source>
        <dbReference type="PROSITE" id="PS50071"/>
    </source>
</evidence>
<feature type="DNA-binding region" description="Homeobox" evidence="6">
    <location>
        <begin position="215"/>
        <end position="277"/>
    </location>
</feature>
<reference evidence="10" key="1">
    <citation type="submission" date="2015-01" db="EMBL/GenBank/DDBJ databases">
        <title>EvidentialGene: Evidence-directed Construction of Complete mRNA Transcriptomes without Genomes.</title>
        <authorList>
            <person name="Gilbert D.G."/>
        </authorList>
    </citation>
    <scope>NUCLEOTIDE SEQUENCE</scope>
</reference>
<dbReference type="CDD" id="cd00086">
    <property type="entry name" value="homeodomain"/>
    <property type="match status" value="1"/>
</dbReference>
<comment type="subcellular location">
    <subcellularLocation>
        <location evidence="1 6">Nucleus</location>
    </subcellularLocation>
</comment>
<dbReference type="SUPFAM" id="SSF46689">
    <property type="entry name" value="Homeodomain-like"/>
    <property type="match status" value="1"/>
</dbReference>
<dbReference type="EMBL" id="GCES01081082">
    <property type="protein sequence ID" value="JAR05241.1"/>
    <property type="molecule type" value="Transcribed_RNA"/>
</dbReference>
<dbReference type="PROSITE" id="PS00027">
    <property type="entry name" value="HOMEOBOX_1"/>
    <property type="match status" value="1"/>
</dbReference>
<feature type="compositionally biased region" description="Polar residues" evidence="7">
    <location>
        <begin position="316"/>
        <end position="330"/>
    </location>
</feature>
<organism evidence="10">
    <name type="scientific">Fundulus heteroclitus</name>
    <name type="common">Killifish</name>
    <name type="synonym">Mummichog</name>
    <dbReference type="NCBI Taxonomy" id="8078"/>
    <lineage>
        <taxon>Eukaryota</taxon>
        <taxon>Metazoa</taxon>
        <taxon>Chordata</taxon>
        <taxon>Craniata</taxon>
        <taxon>Vertebrata</taxon>
        <taxon>Euteleostomi</taxon>
        <taxon>Actinopterygii</taxon>
        <taxon>Neopterygii</taxon>
        <taxon>Teleostei</taxon>
        <taxon>Neoteleostei</taxon>
        <taxon>Acanthomorphata</taxon>
        <taxon>Ovalentaria</taxon>
        <taxon>Atherinomorphae</taxon>
        <taxon>Cyprinodontiformes</taxon>
        <taxon>Fundulidae</taxon>
        <taxon>Fundulus</taxon>
    </lineage>
</organism>
<dbReference type="PROSITE" id="PS50071">
    <property type="entry name" value="HOMEOBOX_2"/>
    <property type="match status" value="1"/>
</dbReference>
<feature type="domain" description="PBC" evidence="9">
    <location>
        <begin position="15"/>
        <end position="214"/>
    </location>
</feature>
<dbReference type="InterPro" id="IPR005542">
    <property type="entry name" value="PBX_PBC_dom"/>
</dbReference>
<dbReference type="GO" id="GO:0005634">
    <property type="term" value="C:nucleus"/>
    <property type="evidence" value="ECO:0007669"/>
    <property type="project" value="UniProtKB-SubCell"/>
</dbReference>
<evidence type="ECO:0000256" key="6">
    <source>
        <dbReference type="PROSITE-ProRule" id="PRU00108"/>
    </source>
</evidence>
<evidence type="ECO:0000256" key="3">
    <source>
        <dbReference type="ARBA" id="ARBA00023125"/>
    </source>
</evidence>
<dbReference type="PROSITE" id="PS51978">
    <property type="entry name" value="PBC"/>
    <property type="match status" value="1"/>
</dbReference>
<keyword evidence="3 6" id="KW-0238">DNA-binding</keyword>
<name>A0A146UJD2_FUNHE</name>
<feature type="domain" description="Homeobox" evidence="8">
    <location>
        <begin position="213"/>
        <end position="276"/>
    </location>
</feature>
<sequence>MHQVPAGNSSSVSSVRLFPEQEWSKALLSITQQTLDQAQENKQVLNSHPLKPLLYQVLCELKRSVTPRMDMSPFDSDVDEQLVRLNTMLVAEGVAVVDASSSTPAEMAAVKALEVASADPAGAPMLETSEEYRAKLEQIRGVYRRELEKYEQACNEFCTHVLNLLREQACTRPISEIEIDRMVQIIRKRFARIQVQLKQNTCEAIMMLRSRLLDARRKRKNFGRQATEILNEYFYSHLSNPYPSEQAKEDLARKCGITVSQVSNWFGNKRIRYKKNIGKNDPNFYKYASGMALANQDNNNLAGGSSNCSIAKEASCSPSTNSAHNTSPSPTERKSNNSPG</sequence>
<dbReference type="GO" id="GO:0003677">
    <property type="term" value="F:DNA binding"/>
    <property type="evidence" value="ECO:0007669"/>
    <property type="project" value="UniProtKB-UniRule"/>
</dbReference>
<proteinExistence type="inferred from homology"/>
<evidence type="ECO:0000256" key="5">
    <source>
        <dbReference type="ARBA" id="ARBA00023242"/>
    </source>
</evidence>
<feature type="region of interest" description="Disordered" evidence="7">
    <location>
        <begin position="312"/>
        <end position="340"/>
    </location>
</feature>